<dbReference type="GO" id="GO:0046872">
    <property type="term" value="F:metal ion binding"/>
    <property type="evidence" value="ECO:0007669"/>
    <property type="project" value="UniProtKB-KW"/>
</dbReference>
<dbReference type="PANTHER" id="PTHR36531">
    <property type="entry name" value="CRISPR-ASSOCIATED EXONUCLEASE CAS4"/>
    <property type="match status" value="1"/>
</dbReference>
<evidence type="ECO:0000256" key="12">
    <source>
        <dbReference type="ARBA" id="ARBA00023211"/>
    </source>
</evidence>
<dbReference type="HOGENOM" id="CLU_106570_0_0_2"/>
<evidence type="ECO:0000256" key="3">
    <source>
        <dbReference type="ARBA" id="ARBA00012768"/>
    </source>
</evidence>
<dbReference type="GO" id="GO:0051607">
    <property type="term" value="P:defense response to virus"/>
    <property type="evidence" value="ECO:0007669"/>
    <property type="project" value="UniProtKB-KW"/>
</dbReference>
<keyword evidence="12 13" id="KW-0464">Manganese</keyword>
<sequence length="207" mass="24147">MKGVPRILAVVYRAKERDFAEKLEEATREDIVYVTDLTSCSQKRVFRLSMPLLSFRFEPAMLLGELVHRGLEAILEEEGWATEMEVVKRFEIDGEVYELRGRVDAALVTEDGVEEVVEIKTARSVEKPLEHHVLQLQVYMTLLGAKRGTLVYVTPDRVVEYAVGPREVDVEQLVRETVHNLARPRFDWECRYCPYRRYCPYVRSQEH</sequence>
<dbReference type="STRING" id="694429.Pyrfu_0578"/>
<evidence type="ECO:0000313" key="15">
    <source>
        <dbReference type="EMBL" id="AEM38448.1"/>
    </source>
</evidence>
<comment type="cofactor">
    <cofactor evidence="13">
        <name>Mg(2+)</name>
        <dbReference type="ChEBI" id="CHEBI:18420"/>
    </cofactor>
    <cofactor evidence="13">
        <name>Mn(2+)</name>
        <dbReference type="ChEBI" id="CHEBI:29035"/>
    </cofactor>
    <text evidence="13">Mg(2+) or Mn(2+) required for ssDNA cleavage activity.</text>
</comment>
<dbReference type="AlphaFoldDB" id="G0EGZ8"/>
<evidence type="ECO:0000256" key="1">
    <source>
        <dbReference type="ARBA" id="ARBA00001936"/>
    </source>
</evidence>
<dbReference type="InParanoid" id="G0EGZ8"/>
<comment type="similarity">
    <text evidence="2 13">Belongs to the CRISPR-associated exonuclease Cas4 family.</text>
</comment>
<evidence type="ECO:0000256" key="7">
    <source>
        <dbReference type="ARBA" id="ARBA00022801"/>
    </source>
</evidence>
<evidence type="ECO:0000256" key="4">
    <source>
        <dbReference type="ARBA" id="ARBA00020049"/>
    </source>
</evidence>
<comment type="cofactor">
    <cofactor evidence="1">
        <name>Mn(2+)</name>
        <dbReference type="ChEBI" id="CHEBI:29035"/>
    </cofactor>
</comment>
<keyword evidence="5 13" id="KW-0540">Nuclease</keyword>
<dbReference type="NCBIfam" id="TIGR00372">
    <property type="entry name" value="cas4"/>
    <property type="match status" value="1"/>
</dbReference>
<comment type="function">
    <text evidence="13">CRISPR (clustered regularly interspaced short palindromic repeat) is an adaptive immune system that provides protection against mobile genetic elements (viruses, transposable elements and conjugative plasmids). CRISPR clusters contain sequences complementary to antecedent mobile elements and target invading nucleic acids. CRISPR clusters are transcribed and processed into CRISPR RNA (crRNA).</text>
</comment>
<dbReference type="Proteomes" id="UP000001037">
    <property type="component" value="Chromosome"/>
</dbReference>
<dbReference type="Gene3D" id="3.90.320.10">
    <property type="match status" value="1"/>
</dbReference>
<accession>G0EGZ8</accession>
<dbReference type="EMBL" id="CP002838">
    <property type="protein sequence ID" value="AEM38448.1"/>
    <property type="molecule type" value="Genomic_DNA"/>
</dbReference>
<dbReference type="KEGG" id="pfm:Pyrfu_0578"/>
<name>G0EGZ8_PYRF1</name>
<evidence type="ECO:0000259" key="14">
    <source>
        <dbReference type="Pfam" id="PF12705"/>
    </source>
</evidence>
<organism evidence="15 16">
    <name type="scientific">Pyrolobus fumarii (strain DSM 11204 / 1A)</name>
    <dbReference type="NCBI Taxonomy" id="694429"/>
    <lineage>
        <taxon>Archaea</taxon>
        <taxon>Thermoproteota</taxon>
        <taxon>Thermoprotei</taxon>
        <taxon>Desulfurococcales</taxon>
        <taxon>Pyrodictiaceae</taxon>
        <taxon>Pyrolobus</taxon>
    </lineage>
</organism>
<dbReference type="InterPro" id="IPR013343">
    <property type="entry name" value="CRISPR-assoc_prot_Cas4"/>
</dbReference>
<comment type="cofactor">
    <cofactor evidence="13">
        <name>iron-sulfur cluster</name>
        <dbReference type="ChEBI" id="CHEBI:30408"/>
    </cofactor>
</comment>
<reference evidence="15 16" key="1">
    <citation type="journal article" date="2011" name="Stand. Genomic Sci.">
        <title>Complete genome sequence of the hyperthermophilic chemolithoautotroph Pyrolobus fumarii type strain (1A).</title>
        <authorList>
            <person name="Anderson I."/>
            <person name="Goker M."/>
            <person name="Nolan M."/>
            <person name="Lucas S."/>
            <person name="Hammon N."/>
            <person name="Deshpande S."/>
            <person name="Cheng J.F."/>
            <person name="Tapia R."/>
            <person name="Han C."/>
            <person name="Goodwin L."/>
            <person name="Pitluck S."/>
            <person name="Huntemann M."/>
            <person name="Liolios K."/>
            <person name="Ivanova N."/>
            <person name="Pagani I."/>
            <person name="Mavromatis K."/>
            <person name="Ovchinikova G."/>
            <person name="Pati A."/>
            <person name="Chen A."/>
            <person name="Palaniappan K."/>
            <person name="Land M."/>
            <person name="Hauser L."/>
            <person name="Brambilla E.M."/>
            <person name="Huber H."/>
            <person name="Yasawong M."/>
            <person name="Rohde M."/>
            <person name="Spring S."/>
            <person name="Abt B."/>
            <person name="Sikorski J."/>
            <person name="Wirth R."/>
            <person name="Detter J.C."/>
            <person name="Woyke T."/>
            <person name="Bristow J."/>
            <person name="Eisen J.A."/>
            <person name="Markowitz V."/>
            <person name="Hugenholtz P."/>
            <person name="Kyrpides N.C."/>
            <person name="Klenk H.P."/>
            <person name="Lapidus A."/>
        </authorList>
    </citation>
    <scope>NUCLEOTIDE SEQUENCE [LARGE SCALE GENOMIC DNA]</scope>
    <source>
        <strain evidence="16">DSM 11204 / 1A</strain>
    </source>
</reference>
<dbReference type="Pfam" id="PF12705">
    <property type="entry name" value="PDDEXK_1"/>
    <property type="match status" value="1"/>
</dbReference>
<feature type="domain" description="PD-(D/E)XK endonuclease-like" evidence="14">
    <location>
        <begin position="88"/>
        <end position="200"/>
    </location>
</feature>
<keyword evidence="10 13" id="KW-0411">Iron-sulfur</keyword>
<evidence type="ECO:0000256" key="8">
    <source>
        <dbReference type="ARBA" id="ARBA00022839"/>
    </source>
</evidence>
<evidence type="ECO:0000256" key="11">
    <source>
        <dbReference type="ARBA" id="ARBA00023118"/>
    </source>
</evidence>
<dbReference type="eggNOG" id="arCOG00790">
    <property type="taxonomic scope" value="Archaea"/>
</dbReference>
<keyword evidence="8 13" id="KW-0269">Exonuclease</keyword>
<keyword evidence="7 13" id="KW-0378">Hydrolase</keyword>
<evidence type="ECO:0000313" key="16">
    <source>
        <dbReference type="Proteomes" id="UP000001037"/>
    </source>
</evidence>
<keyword evidence="6 13" id="KW-0479">Metal-binding</keyword>
<dbReference type="InterPro" id="IPR051827">
    <property type="entry name" value="Cas4_exonuclease"/>
</dbReference>
<evidence type="ECO:0000256" key="2">
    <source>
        <dbReference type="ARBA" id="ARBA00009189"/>
    </source>
</evidence>
<keyword evidence="16" id="KW-1185">Reference proteome</keyword>
<gene>
    <name evidence="15" type="ordered locus">Pyrfu_0578</name>
</gene>
<dbReference type="InterPro" id="IPR038726">
    <property type="entry name" value="PDDEXK_AddAB-type"/>
</dbReference>
<keyword evidence="11 13" id="KW-0051">Antiviral defense</keyword>
<evidence type="ECO:0000256" key="13">
    <source>
        <dbReference type="RuleBase" id="RU365022"/>
    </source>
</evidence>
<proteinExistence type="inferred from homology"/>
<evidence type="ECO:0000256" key="6">
    <source>
        <dbReference type="ARBA" id="ARBA00022723"/>
    </source>
</evidence>
<dbReference type="InterPro" id="IPR011604">
    <property type="entry name" value="PDDEXK-like_dom_sf"/>
</dbReference>
<evidence type="ECO:0000256" key="9">
    <source>
        <dbReference type="ARBA" id="ARBA00023004"/>
    </source>
</evidence>
<dbReference type="GO" id="GO:0004527">
    <property type="term" value="F:exonuclease activity"/>
    <property type="evidence" value="ECO:0007669"/>
    <property type="project" value="UniProtKB-KW"/>
</dbReference>
<dbReference type="PANTHER" id="PTHR36531:SF2">
    <property type="entry name" value="CRISPR-ASSOCIATED EXONUCLEASE CAS4"/>
    <property type="match status" value="1"/>
</dbReference>
<dbReference type="GO" id="GO:0051536">
    <property type="term" value="F:iron-sulfur cluster binding"/>
    <property type="evidence" value="ECO:0007669"/>
    <property type="project" value="UniProtKB-KW"/>
</dbReference>
<keyword evidence="9 13" id="KW-0408">Iron</keyword>
<evidence type="ECO:0000256" key="5">
    <source>
        <dbReference type="ARBA" id="ARBA00022722"/>
    </source>
</evidence>
<dbReference type="EC" id="3.1.12.1" evidence="3 13"/>
<protein>
    <recommendedName>
        <fullName evidence="4 13">CRISPR-associated exonuclease Cas4</fullName>
        <ecNumber evidence="3 13">3.1.12.1</ecNumber>
    </recommendedName>
</protein>
<evidence type="ECO:0000256" key="10">
    <source>
        <dbReference type="ARBA" id="ARBA00023014"/>
    </source>
</evidence>